<organism evidence="2">
    <name type="scientific">Brassica campestris</name>
    <name type="common">Field mustard</name>
    <dbReference type="NCBI Taxonomy" id="3711"/>
    <lineage>
        <taxon>Eukaryota</taxon>
        <taxon>Viridiplantae</taxon>
        <taxon>Streptophyta</taxon>
        <taxon>Embryophyta</taxon>
        <taxon>Tracheophyta</taxon>
        <taxon>Spermatophyta</taxon>
        <taxon>Magnoliopsida</taxon>
        <taxon>eudicotyledons</taxon>
        <taxon>Gunneridae</taxon>
        <taxon>Pentapetalae</taxon>
        <taxon>rosids</taxon>
        <taxon>malvids</taxon>
        <taxon>Brassicales</taxon>
        <taxon>Brassicaceae</taxon>
        <taxon>Brassiceae</taxon>
        <taxon>Brassica</taxon>
    </lineage>
</organism>
<dbReference type="Gramene" id="A06p17010.2_BraZ1">
    <property type="protein sequence ID" value="A06p17010.2_BraZ1.CDS"/>
    <property type="gene ID" value="A06g17010.2_BraZ1"/>
</dbReference>
<dbReference type="AlphaFoldDB" id="A0A3P5YX94"/>
<protein>
    <submittedName>
        <fullName evidence="1">Uncharacterized protein</fullName>
    </submittedName>
</protein>
<gene>
    <name evidence="2" type="ORF">BRAA06T24723Z</name>
    <name evidence="1" type="ORF">BRAPAZ1V2_A06P17010.2</name>
</gene>
<proteinExistence type="predicted"/>
<reference evidence="2" key="1">
    <citation type="submission" date="2018-11" db="EMBL/GenBank/DDBJ databases">
        <authorList>
            <consortium name="Genoscope - CEA"/>
            <person name="William W."/>
        </authorList>
    </citation>
    <scope>NUCLEOTIDE SEQUENCE</scope>
</reference>
<name>A0A3P5YX94_BRACM</name>
<sequence length="37" mass="4233">MAEWSKAPDSNQISSSEYSTLLHIQQKKKTNQFSFAT</sequence>
<evidence type="ECO:0000313" key="1">
    <source>
        <dbReference type="EMBL" id="CAG7869461.1"/>
    </source>
</evidence>
<evidence type="ECO:0000313" key="2">
    <source>
        <dbReference type="EMBL" id="VDC66183.1"/>
    </source>
</evidence>
<dbReference type="Proteomes" id="UP000694005">
    <property type="component" value="Chromosome A06"/>
</dbReference>
<dbReference type="EMBL" id="LR031569">
    <property type="protein sequence ID" value="VDC66183.1"/>
    <property type="molecule type" value="Genomic_DNA"/>
</dbReference>
<dbReference type="EMBL" id="LS974622">
    <property type="protein sequence ID" value="CAG7869461.1"/>
    <property type="molecule type" value="Genomic_DNA"/>
</dbReference>
<accession>A0A3P5YX94</accession>